<dbReference type="SUPFAM" id="SSF143631">
    <property type="entry name" value="ApbE-like"/>
    <property type="match status" value="1"/>
</dbReference>
<keyword evidence="15" id="KW-1185">Reference proteome</keyword>
<keyword evidence="7 11" id="KW-0274">FAD</keyword>
<evidence type="ECO:0000256" key="4">
    <source>
        <dbReference type="ARBA" id="ARBA00022630"/>
    </source>
</evidence>
<sequence>MNRVLVPHTLSPESLPPHPDGASLHALKGRSMGTAWSVLMVCPAEDLRWLGAGVQQELDRVVAQMSHWEPDSDLCRYNVAPAGSWHRLPAEFLEVLEASLAYAQASDGAFDPTIGPLVDTWGFGPAPVRDAPPGTQEIEAARARVGWRQLRLDEAGQRLLQPGGLQLDFSSIAKGYAVDQLARYLGRAGVDHWLVEVGGELRGQGCKPDGQPWWVELERVGEELPRTVLALHGLAVATSGDYRRYFEHGGRRYAHTLDPRSGWPVTHALASVTVLHPECMQADALATVLGVLAPDEAYDFAARRNFAAQFVVRGAAGLEERTTPAFEALARD</sequence>
<dbReference type="GO" id="GO:0016740">
    <property type="term" value="F:transferase activity"/>
    <property type="evidence" value="ECO:0007669"/>
    <property type="project" value="UniProtKB-UniRule"/>
</dbReference>
<dbReference type="InterPro" id="IPR003374">
    <property type="entry name" value="ApbE-like_sf"/>
</dbReference>
<dbReference type="InterPro" id="IPR024932">
    <property type="entry name" value="ApbE"/>
</dbReference>
<dbReference type="EC" id="2.7.1.180" evidence="2 11"/>
<dbReference type="OrthoDB" id="9778595at2"/>
<evidence type="ECO:0000256" key="10">
    <source>
        <dbReference type="ARBA" id="ARBA00048540"/>
    </source>
</evidence>
<evidence type="ECO:0000313" key="15">
    <source>
        <dbReference type="Proteomes" id="UP000238220"/>
    </source>
</evidence>
<dbReference type="RefSeq" id="WP_104231941.1">
    <property type="nucleotide sequence ID" value="NZ_PSNW01000013.1"/>
</dbReference>
<dbReference type="Proteomes" id="UP000238220">
    <property type="component" value="Unassembled WGS sequence"/>
</dbReference>
<keyword evidence="4 11" id="KW-0285">Flavoprotein</keyword>
<accession>A0A2S5TBS0</accession>
<keyword evidence="5 11" id="KW-0808">Transferase</keyword>
<evidence type="ECO:0000256" key="9">
    <source>
        <dbReference type="ARBA" id="ARBA00031306"/>
    </source>
</evidence>
<evidence type="ECO:0000256" key="12">
    <source>
        <dbReference type="PIRSR" id="PIRSR006268-2"/>
    </source>
</evidence>
<evidence type="ECO:0000256" key="7">
    <source>
        <dbReference type="ARBA" id="ARBA00022827"/>
    </source>
</evidence>
<dbReference type="AlphaFoldDB" id="A0A2S5TBS0"/>
<feature type="binding site" evidence="12">
    <location>
        <position position="171"/>
    </location>
    <ligand>
        <name>Mg(2+)</name>
        <dbReference type="ChEBI" id="CHEBI:18420"/>
    </ligand>
</feature>
<comment type="caution">
    <text evidence="14">The sequence shown here is derived from an EMBL/GenBank/DDBJ whole genome shotgun (WGS) entry which is preliminary data.</text>
</comment>
<evidence type="ECO:0000256" key="13">
    <source>
        <dbReference type="SAM" id="MobiDB-lite"/>
    </source>
</evidence>
<dbReference type="GO" id="GO:0046872">
    <property type="term" value="F:metal ion binding"/>
    <property type="evidence" value="ECO:0007669"/>
    <property type="project" value="UniProtKB-UniRule"/>
</dbReference>
<feature type="binding site" evidence="12">
    <location>
        <position position="287"/>
    </location>
    <ligand>
        <name>Mg(2+)</name>
        <dbReference type="ChEBI" id="CHEBI:18420"/>
    </ligand>
</feature>
<comment type="similarity">
    <text evidence="1 11">Belongs to the ApbE family.</text>
</comment>
<organism evidence="14 15">
    <name type="scientific">Solimonas fluminis</name>
    <dbReference type="NCBI Taxonomy" id="2086571"/>
    <lineage>
        <taxon>Bacteria</taxon>
        <taxon>Pseudomonadati</taxon>
        <taxon>Pseudomonadota</taxon>
        <taxon>Gammaproteobacteria</taxon>
        <taxon>Nevskiales</taxon>
        <taxon>Nevskiaceae</taxon>
        <taxon>Solimonas</taxon>
    </lineage>
</organism>
<feature type="region of interest" description="Disordered" evidence="13">
    <location>
        <begin position="1"/>
        <end position="22"/>
    </location>
</feature>
<reference evidence="14 15" key="1">
    <citation type="submission" date="2018-02" db="EMBL/GenBank/DDBJ databases">
        <title>Genome sequencing of Solimonas sp. HR-BB.</title>
        <authorList>
            <person name="Lee Y."/>
            <person name="Jeon C.O."/>
        </authorList>
    </citation>
    <scope>NUCLEOTIDE SEQUENCE [LARGE SCALE GENOMIC DNA]</scope>
    <source>
        <strain evidence="14 15">HR-BB</strain>
    </source>
</reference>
<dbReference type="Pfam" id="PF02424">
    <property type="entry name" value="ApbE"/>
    <property type="match status" value="1"/>
</dbReference>
<gene>
    <name evidence="14" type="ORF">C3942_18950</name>
</gene>
<dbReference type="PIRSF" id="PIRSF006268">
    <property type="entry name" value="ApbE"/>
    <property type="match status" value="1"/>
</dbReference>
<dbReference type="EMBL" id="PSNW01000013">
    <property type="protein sequence ID" value="PPE72392.1"/>
    <property type="molecule type" value="Genomic_DNA"/>
</dbReference>
<evidence type="ECO:0000256" key="3">
    <source>
        <dbReference type="ARBA" id="ARBA00016337"/>
    </source>
</evidence>
<evidence type="ECO:0000256" key="5">
    <source>
        <dbReference type="ARBA" id="ARBA00022679"/>
    </source>
</evidence>
<evidence type="ECO:0000313" key="14">
    <source>
        <dbReference type="EMBL" id="PPE72392.1"/>
    </source>
</evidence>
<evidence type="ECO:0000256" key="6">
    <source>
        <dbReference type="ARBA" id="ARBA00022723"/>
    </source>
</evidence>
<evidence type="ECO:0000256" key="1">
    <source>
        <dbReference type="ARBA" id="ARBA00008282"/>
    </source>
</evidence>
<comment type="cofactor">
    <cofactor evidence="12">
        <name>Mg(2+)</name>
        <dbReference type="ChEBI" id="CHEBI:18420"/>
    </cofactor>
    <cofactor evidence="12">
        <name>Mn(2+)</name>
        <dbReference type="ChEBI" id="CHEBI:29035"/>
    </cofactor>
    <text evidence="12">Magnesium. Can also use manganese.</text>
</comment>
<dbReference type="Gene3D" id="3.10.520.10">
    <property type="entry name" value="ApbE-like domains"/>
    <property type="match status" value="1"/>
</dbReference>
<evidence type="ECO:0000256" key="2">
    <source>
        <dbReference type="ARBA" id="ARBA00011955"/>
    </source>
</evidence>
<name>A0A2S5TBS0_9GAMM</name>
<evidence type="ECO:0000256" key="11">
    <source>
        <dbReference type="PIRNR" id="PIRNR006268"/>
    </source>
</evidence>
<feature type="binding site" evidence="12">
    <location>
        <position position="283"/>
    </location>
    <ligand>
        <name>Mg(2+)</name>
        <dbReference type="ChEBI" id="CHEBI:18420"/>
    </ligand>
</feature>
<dbReference type="PANTHER" id="PTHR30040">
    <property type="entry name" value="THIAMINE BIOSYNTHESIS LIPOPROTEIN APBE"/>
    <property type="match status" value="1"/>
</dbReference>
<evidence type="ECO:0000256" key="8">
    <source>
        <dbReference type="ARBA" id="ARBA00022842"/>
    </source>
</evidence>
<comment type="catalytic activity">
    <reaction evidence="10 11">
        <text>L-threonyl-[protein] + FAD = FMN-L-threonyl-[protein] + AMP + H(+)</text>
        <dbReference type="Rhea" id="RHEA:36847"/>
        <dbReference type="Rhea" id="RHEA-COMP:11060"/>
        <dbReference type="Rhea" id="RHEA-COMP:11061"/>
        <dbReference type="ChEBI" id="CHEBI:15378"/>
        <dbReference type="ChEBI" id="CHEBI:30013"/>
        <dbReference type="ChEBI" id="CHEBI:57692"/>
        <dbReference type="ChEBI" id="CHEBI:74257"/>
        <dbReference type="ChEBI" id="CHEBI:456215"/>
        <dbReference type="EC" id="2.7.1.180"/>
    </reaction>
</comment>
<proteinExistence type="inferred from homology"/>
<keyword evidence="8 11" id="KW-0460">Magnesium</keyword>
<protein>
    <recommendedName>
        <fullName evidence="3 11">FAD:protein FMN transferase</fullName>
        <ecNumber evidence="2 11">2.7.1.180</ecNumber>
    </recommendedName>
    <alternativeName>
        <fullName evidence="9 11">Flavin transferase</fullName>
    </alternativeName>
</protein>
<dbReference type="PANTHER" id="PTHR30040:SF2">
    <property type="entry name" value="FAD:PROTEIN FMN TRANSFERASE"/>
    <property type="match status" value="1"/>
</dbReference>
<keyword evidence="6 11" id="KW-0479">Metal-binding</keyword>